<sequence>MMVVQLTGCGSGWASVSGMSVLIDTDALGRRLAAGERTVLLDVRWKLGDPHGHDHYLAGHLPGAAYADLETELAGPPSPEQGRHPLPDVGVLQAAARRWGVRDGDTVVAYDDLGGLSAARAWWLLRWAGLTDVWLLDGGLSAWTAAGGTLESGPVTPPEGDVTLRPGALPTLSADDAAALPDDGVLLDARAGERFRGETEPVDPRAGHIPGALSAPTADNLDAAGRFLDPSALRARFAALGVDGDRPVGAYCGSGVTAAHEVAALAVAGIDATLYPGSWSQWSSDPDRPVATGP</sequence>
<dbReference type="CDD" id="cd01449">
    <property type="entry name" value="TST_Repeat_2"/>
    <property type="match status" value="1"/>
</dbReference>
<gene>
    <name evidence="4" type="ORF">SAMN04488563_0993</name>
</gene>
<protein>
    <submittedName>
        <fullName evidence="4">Thiosulfate/3-mercaptopyruvate sulfurtransferase</fullName>
    </submittedName>
</protein>
<evidence type="ECO:0000313" key="5">
    <source>
        <dbReference type="Proteomes" id="UP000182977"/>
    </source>
</evidence>
<dbReference type="GO" id="GO:0004792">
    <property type="term" value="F:thiosulfate-cyanide sulfurtransferase activity"/>
    <property type="evidence" value="ECO:0007669"/>
    <property type="project" value="TreeGrafter"/>
</dbReference>
<dbReference type="Proteomes" id="UP000182977">
    <property type="component" value="Chromosome I"/>
</dbReference>
<evidence type="ECO:0000256" key="1">
    <source>
        <dbReference type="ARBA" id="ARBA00022679"/>
    </source>
</evidence>
<dbReference type="CDD" id="cd01448">
    <property type="entry name" value="TST_Repeat_1"/>
    <property type="match status" value="1"/>
</dbReference>
<evidence type="ECO:0000313" key="4">
    <source>
        <dbReference type="EMBL" id="SDU30195.1"/>
    </source>
</evidence>
<keyword evidence="2" id="KW-0677">Repeat</keyword>
<feature type="domain" description="Rhodanese" evidence="3">
    <location>
        <begin position="180"/>
        <end position="291"/>
    </location>
</feature>
<dbReference type="SUPFAM" id="SSF52821">
    <property type="entry name" value="Rhodanese/Cell cycle control phosphatase"/>
    <property type="match status" value="2"/>
</dbReference>
<keyword evidence="4" id="KW-0670">Pyruvate</keyword>
<reference evidence="5" key="1">
    <citation type="submission" date="2016-10" db="EMBL/GenBank/DDBJ databases">
        <authorList>
            <person name="Varghese N."/>
            <person name="Submissions S."/>
        </authorList>
    </citation>
    <scope>NUCLEOTIDE SEQUENCE [LARGE SCALE GENOMIC DNA]</scope>
    <source>
        <strain evidence="5">DSM 45079</strain>
    </source>
</reference>
<dbReference type="InterPro" id="IPR036873">
    <property type="entry name" value="Rhodanese-like_dom_sf"/>
</dbReference>
<dbReference type="InterPro" id="IPR045078">
    <property type="entry name" value="TST/MPST-like"/>
</dbReference>
<dbReference type="STRING" id="419479.SAMN04488563_0993"/>
<dbReference type="EMBL" id="LT629791">
    <property type="protein sequence ID" value="SDU30195.1"/>
    <property type="molecule type" value="Genomic_DNA"/>
</dbReference>
<dbReference type="PANTHER" id="PTHR11364">
    <property type="entry name" value="THIOSULFATE SULFERTANSFERASE"/>
    <property type="match status" value="1"/>
</dbReference>
<organism evidence="4 5">
    <name type="scientific">Jiangella alkaliphila</name>
    <dbReference type="NCBI Taxonomy" id="419479"/>
    <lineage>
        <taxon>Bacteria</taxon>
        <taxon>Bacillati</taxon>
        <taxon>Actinomycetota</taxon>
        <taxon>Actinomycetes</taxon>
        <taxon>Jiangellales</taxon>
        <taxon>Jiangellaceae</taxon>
        <taxon>Jiangella</taxon>
    </lineage>
</organism>
<evidence type="ECO:0000256" key="2">
    <source>
        <dbReference type="ARBA" id="ARBA00022737"/>
    </source>
</evidence>
<dbReference type="PANTHER" id="PTHR11364:SF27">
    <property type="entry name" value="SULFURTRANSFERASE"/>
    <property type="match status" value="1"/>
</dbReference>
<evidence type="ECO:0000259" key="3">
    <source>
        <dbReference type="PROSITE" id="PS50206"/>
    </source>
</evidence>
<dbReference type="PROSITE" id="PS50206">
    <property type="entry name" value="RHODANESE_3"/>
    <property type="match status" value="2"/>
</dbReference>
<dbReference type="AlphaFoldDB" id="A0A1H2HEE4"/>
<dbReference type="Gene3D" id="3.40.250.10">
    <property type="entry name" value="Rhodanese-like domain"/>
    <property type="match status" value="2"/>
</dbReference>
<dbReference type="SMART" id="SM00450">
    <property type="entry name" value="RHOD"/>
    <property type="match status" value="2"/>
</dbReference>
<name>A0A1H2HEE4_9ACTN</name>
<keyword evidence="5" id="KW-1185">Reference proteome</keyword>
<dbReference type="Pfam" id="PF00581">
    <property type="entry name" value="Rhodanese"/>
    <property type="match status" value="2"/>
</dbReference>
<dbReference type="InterPro" id="IPR001763">
    <property type="entry name" value="Rhodanese-like_dom"/>
</dbReference>
<accession>A0A1H2HEE4</accession>
<feature type="domain" description="Rhodanese" evidence="3">
    <location>
        <begin position="34"/>
        <end position="152"/>
    </location>
</feature>
<keyword evidence="1 4" id="KW-0808">Transferase</keyword>
<proteinExistence type="predicted"/>